<dbReference type="Proteomes" id="UP000030765">
    <property type="component" value="Unassembled WGS sequence"/>
</dbReference>
<keyword evidence="2" id="KW-0808">Transferase</keyword>
<name>A0A084WQC9_ANOSI</name>
<sequence>MGCDRAAKLSTGAHVSWTTRPERSALTEGSAEKCATQGTQGGGTRQCWSGSGDTSLDTVDISLGFSAKPDAFSLATISRKWPLRSLRFALDDRTKPAVIERGRKVGLFHYA</sequence>
<dbReference type="EMBL" id="ATLV01025520">
    <property type="status" value="NOT_ANNOTATED_CDS"/>
    <property type="molecule type" value="Genomic_DNA"/>
</dbReference>
<keyword evidence="2" id="KW-0012">Acyltransferase</keyword>
<evidence type="ECO:0000256" key="1">
    <source>
        <dbReference type="SAM" id="MobiDB-lite"/>
    </source>
</evidence>
<dbReference type="AlphaFoldDB" id="A0A084WQC9"/>
<organism evidence="2">
    <name type="scientific">Anopheles sinensis</name>
    <name type="common">Mosquito</name>
    <dbReference type="NCBI Taxonomy" id="74873"/>
    <lineage>
        <taxon>Eukaryota</taxon>
        <taxon>Metazoa</taxon>
        <taxon>Ecdysozoa</taxon>
        <taxon>Arthropoda</taxon>
        <taxon>Hexapoda</taxon>
        <taxon>Insecta</taxon>
        <taxon>Pterygota</taxon>
        <taxon>Neoptera</taxon>
        <taxon>Endopterygota</taxon>
        <taxon>Diptera</taxon>
        <taxon>Nematocera</taxon>
        <taxon>Culicoidea</taxon>
        <taxon>Culicidae</taxon>
        <taxon>Anophelinae</taxon>
        <taxon>Anopheles</taxon>
    </lineage>
</organism>
<keyword evidence="4" id="KW-1185">Reference proteome</keyword>
<feature type="region of interest" description="Disordered" evidence="1">
    <location>
        <begin position="18"/>
        <end position="49"/>
    </location>
</feature>
<accession>A0A084WQC9</accession>
<dbReference type="GO" id="GO:0016746">
    <property type="term" value="F:acyltransferase activity"/>
    <property type="evidence" value="ECO:0007669"/>
    <property type="project" value="UniProtKB-KW"/>
</dbReference>
<evidence type="ECO:0000313" key="4">
    <source>
        <dbReference type="Proteomes" id="UP000030765"/>
    </source>
</evidence>
<evidence type="ECO:0000313" key="3">
    <source>
        <dbReference type="EnsemblMetazoa" id="ASIC020668-PA"/>
    </source>
</evidence>
<dbReference type="EnsemblMetazoa" id="ASIC020668-RA">
    <property type="protein sequence ID" value="ASIC020668-PA"/>
    <property type="gene ID" value="ASIC020668"/>
</dbReference>
<gene>
    <name evidence="2" type="ORF">ZHAS_00020668</name>
</gene>
<protein>
    <submittedName>
        <fullName evidence="2 3">Lauroyl/myristoyl acyltransferase</fullName>
    </submittedName>
</protein>
<reference evidence="2 4" key="1">
    <citation type="journal article" date="2014" name="BMC Genomics">
        <title>Genome sequence of Anopheles sinensis provides insight into genetics basis of mosquito competence for malaria parasites.</title>
        <authorList>
            <person name="Zhou D."/>
            <person name="Zhang D."/>
            <person name="Ding G."/>
            <person name="Shi L."/>
            <person name="Hou Q."/>
            <person name="Ye Y."/>
            <person name="Xu Y."/>
            <person name="Zhou H."/>
            <person name="Xiong C."/>
            <person name="Li S."/>
            <person name="Yu J."/>
            <person name="Hong S."/>
            <person name="Yu X."/>
            <person name="Zou P."/>
            <person name="Chen C."/>
            <person name="Chang X."/>
            <person name="Wang W."/>
            <person name="Lv Y."/>
            <person name="Sun Y."/>
            <person name="Ma L."/>
            <person name="Shen B."/>
            <person name="Zhu C."/>
        </authorList>
    </citation>
    <scope>NUCLEOTIDE SEQUENCE [LARGE SCALE GENOMIC DNA]</scope>
</reference>
<evidence type="ECO:0000313" key="2">
    <source>
        <dbReference type="EMBL" id="KFB52423.1"/>
    </source>
</evidence>
<reference evidence="3" key="2">
    <citation type="submission" date="2020-05" db="UniProtKB">
        <authorList>
            <consortium name="EnsemblMetazoa"/>
        </authorList>
    </citation>
    <scope>IDENTIFICATION</scope>
</reference>
<proteinExistence type="predicted"/>
<dbReference type="EMBL" id="KE525392">
    <property type="protein sequence ID" value="KFB52423.1"/>
    <property type="molecule type" value="Genomic_DNA"/>
</dbReference>
<dbReference type="VEuPathDB" id="VectorBase:ASIC020668"/>